<dbReference type="SUPFAM" id="SSF47031">
    <property type="entry name" value="Second domain of FERM"/>
    <property type="match status" value="1"/>
</dbReference>
<dbReference type="GO" id="GO:0005178">
    <property type="term" value="F:integrin binding"/>
    <property type="evidence" value="ECO:0007669"/>
    <property type="project" value="TreeGrafter"/>
</dbReference>
<dbReference type="SMART" id="SM00233">
    <property type="entry name" value="PH"/>
    <property type="match status" value="1"/>
</dbReference>
<dbReference type="Pfam" id="PF18124">
    <property type="entry name" value="Kindlin_2_N"/>
    <property type="match status" value="1"/>
</dbReference>
<dbReference type="InterPro" id="IPR011993">
    <property type="entry name" value="PH-like_dom_sf"/>
</dbReference>
<dbReference type="OrthoDB" id="10057618at2759"/>
<dbReference type="CDD" id="cd14473">
    <property type="entry name" value="FERM_B-lobe"/>
    <property type="match status" value="1"/>
</dbReference>
<dbReference type="CDD" id="cd17095">
    <property type="entry name" value="FERM_F0_kindlins"/>
    <property type="match status" value="1"/>
</dbReference>
<dbReference type="Proteomes" id="UP000582659">
    <property type="component" value="Unassembled WGS sequence"/>
</dbReference>
<protein>
    <submittedName>
        <fullName evidence="2">(pine wood nematode) hypothetical protein</fullName>
    </submittedName>
    <submittedName>
        <fullName evidence="5">PH domain-containing protein</fullName>
    </submittedName>
</protein>
<evidence type="ECO:0000259" key="1">
    <source>
        <dbReference type="PROSITE" id="PS50003"/>
    </source>
</evidence>
<dbReference type="SUPFAM" id="SSF50729">
    <property type="entry name" value="PH domain-like"/>
    <property type="match status" value="2"/>
</dbReference>
<dbReference type="InterPro" id="IPR019748">
    <property type="entry name" value="FERM_central"/>
</dbReference>
<accession>A0A1I7SDN2</accession>
<dbReference type="InterPro" id="IPR040790">
    <property type="entry name" value="Kindlin_2_N"/>
</dbReference>
<dbReference type="InterPro" id="IPR037843">
    <property type="entry name" value="Kindlin/fermitin"/>
</dbReference>
<dbReference type="Pfam" id="PF00169">
    <property type="entry name" value="PH"/>
    <property type="match status" value="1"/>
</dbReference>
<evidence type="ECO:0000313" key="5">
    <source>
        <dbReference type="WBParaSite" id="BXY_1113900.1"/>
    </source>
</evidence>
<proteinExistence type="predicted"/>
<evidence type="ECO:0000313" key="3">
    <source>
        <dbReference type="Proteomes" id="UP000095284"/>
    </source>
</evidence>
<reference evidence="5" key="1">
    <citation type="submission" date="2016-11" db="UniProtKB">
        <authorList>
            <consortium name="WormBaseParasite"/>
        </authorList>
    </citation>
    <scope>IDENTIFICATION</scope>
</reference>
<evidence type="ECO:0000313" key="4">
    <source>
        <dbReference type="Proteomes" id="UP000659654"/>
    </source>
</evidence>
<dbReference type="AlphaFoldDB" id="A0A1I7SDN2"/>
<dbReference type="PROSITE" id="PS50003">
    <property type="entry name" value="PH_DOMAIN"/>
    <property type="match status" value="1"/>
</dbReference>
<dbReference type="WBParaSite" id="BXY_1113900.1">
    <property type="protein sequence ID" value="BXY_1113900.1"/>
    <property type="gene ID" value="BXY_1113900"/>
</dbReference>
<dbReference type="Pfam" id="PF00373">
    <property type="entry name" value="FERM_M"/>
    <property type="match status" value="1"/>
</dbReference>
<dbReference type="GO" id="GO:0007229">
    <property type="term" value="P:integrin-mediated signaling pathway"/>
    <property type="evidence" value="ECO:0007669"/>
    <property type="project" value="InterPro"/>
</dbReference>
<dbReference type="EMBL" id="CAJFDI010000005">
    <property type="protein sequence ID" value="CAD5230052.1"/>
    <property type="molecule type" value="Genomic_DNA"/>
</dbReference>
<reference evidence="2" key="2">
    <citation type="submission" date="2020-09" db="EMBL/GenBank/DDBJ databases">
        <authorList>
            <person name="Kikuchi T."/>
        </authorList>
    </citation>
    <scope>NUCLEOTIDE SEQUENCE</scope>
    <source>
        <strain evidence="2">Ka4C1</strain>
    </source>
</reference>
<dbReference type="SMART" id="SM00295">
    <property type="entry name" value="B41"/>
    <property type="match status" value="1"/>
</dbReference>
<dbReference type="Proteomes" id="UP000095284">
    <property type="component" value="Unplaced"/>
</dbReference>
<organism evidence="3 5">
    <name type="scientific">Bursaphelenchus xylophilus</name>
    <name type="common">Pinewood nematode worm</name>
    <name type="synonym">Aphelenchoides xylophilus</name>
    <dbReference type="NCBI Taxonomy" id="6326"/>
    <lineage>
        <taxon>Eukaryota</taxon>
        <taxon>Metazoa</taxon>
        <taxon>Ecdysozoa</taxon>
        <taxon>Nematoda</taxon>
        <taxon>Chromadorea</taxon>
        <taxon>Rhabditida</taxon>
        <taxon>Tylenchina</taxon>
        <taxon>Tylenchomorpha</taxon>
        <taxon>Aphelenchoidea</taxon>
        <taxon>Aphelenchoididae</taxon>
        <taxon>Bursaphelenchus</taxon>
    </lineage>
</organism>
<feature type="domain" description="PH" evidence="1">
    <location>
        <begin position="400"/>
        <end position="503"/>
    </location>
</feature>
<dbReference type="InterPro" id="IPR035963">
    <property type="entry name" value="FERM_2"/>
</dbReference>
<dbReference type="SMR" id="A0A1I7SDN2"/>
<evidence type="ECO:0000313" key="2">
    <source>
        <dbReference type="EMBL" id="CAD5230052.1"/>
    </source>
</evidence>
<dbReference type="Gene3D" id="2.30.29.30">
    <property type="entry name" value="Pleckstrin-homology domain (PH domain)/Phosphotyrosine-binding domain (PTB)"/>
    <property type="match status" value="2"/>
</dbReference>
<dbReference type="InterPro" id="IPR001849">
    <property type="entry name" value="PH_domain"/>
</dbReference>
<keyword evidence="4" id="KW-1185">Reference proteome</keyword>
<dbReference type="Proteomes" id="UP000659654">
    <property type="component" value="Unassembled WGS sequence"/>
</dbReference>
<dbReference type="Gene3D" id="3.10.20.90">
    <property type="entry name" value="Phosphatidylinositol 3-kinase Catalytic Subunit, Chain A, domain 1"/>
    <property type="match status" value="2"/>
</dbReference>
<dbReference type="GO" id="GO:0007160">
    <property type="term" value="P:cell-matrix adhesion"/>
    <property type="evidence" value="ECO:0007669"/>
    <property type="project" value="TreeGrafter"/>
</dbReference>
<dbReference type="GO" id="GO:0030055">
    <property type="term" value="C:cell-substrate junction"/>
    <property type="evidence" value="ECO:0007669"/>
    <property type="project" value="TreeGrafter"/>
</dbReference>
<dbReference type="InterPro" id="IPR019749">
    <property type="entry name" value="Band_41_domain"/>
</dbReference>
<name>A0A1I7SDN2_BURXY</name>
<dbReference type="eggNOG" id="KOG3727">
    <property type="taxonomic scope" value="Eukaryota"/>
</dbReference>
<sequence length="714" mass="81425">MTHLIQDGFSVNDARWKLGVYITDLQTSREIDVKGDSALGQVMSQLVGEIRDTRDWSDHALWWPDRRRWLKHTRSTLDQVGVNSTHYLEFTPMHKETRVELPDGQIITPHLDFSVPVLKVVKKLAAELGIRHPVELSIKRDIPADVLKKGANIESDKPAAISAAKPGEESIGPGTMRTLKPIRAGTINNTARQQSPSIAGTLGPGHSFNASEIGTMPRAGTLPRGMSPGPAAYREAVGRTPEPGLTEPLDADEFDPRFVHSPQTRPSRDAFRPQNLVEKAALNRGWLDSSRSLMEQGICEGDLVVLRFKFLTFYDLNTKYDPVRINQIFEQAKNSILLEETETTEEEANLFAALQLQATLQRQSPERETPERDAVDIMLDELERTLDASATLQRRDLTQVPEIADYLRYCKPKRMFKTFKRAYFVFRDLYLYMYNSAQETNARPQADYNLKGCEIGQEVNVSKGIYHIKIQVPTAEGMTDLILKCDNEHHFSKWMAACRLASRGKTMADASYSTEVENIRKVLQMQATPKDQNGQARQKRAPSVQLPNDFVVDDFVAQRYVKKARSKQSLQQRIADAHNNVKNLSSTEAKLQYIRTWEALPEHGLHYFVVRFQGAKKNDLIAITHNRLMRINPDNGEILKTWPFNQMQKWHVNWEIRHIKIQLDNEEIEFKPLSADCKVVHEFIGGYIFVSLRSKEQNQELDEEKFHKLTGGWG</sequence>
<dbReference type="PANTHER" id="PTHR16160:SF13">
    <property type="entry name" value="FERMITIN 2-RELATED"/>
    <property type="match status" value="1"/>
</dbReference>
<dbReference type="EMBL" id="CAJFCV020000005">
    <property type="protein sequence ID" value="CAG9120911.1"/>
    <property type="molecule type" value="Genomic_DNA"/>
</dbReference>
<gene>
    <name evidence="2" type="ORF">BXYJ_LOCUS10794</name>
</gene>
<dbReference type="PANTHER" id="PTHR16160">
    <property type="entry name" value="FERMITIN 2-RELATED"/>
    <property type="match status" value="1"/>
</dbReference>